<proteinExistence type="predicted"/>
<comment type="caution">
    <text evidence="3">The sequence shown here is derived from an EMBL/GenBank/DDBJ whole genome shotgun (WGS) entry which is preliminary data.</text>
</comment>
<keyword evidence="1" id="KW-0597">Phosphoprotein</keyword>
<dbReference type="InterPro" id="IPR001789">
    <property type="entry name" value="Sig_transdc_resp-reg_receiver"/>
</dbReference>
<evidence type="ECO:0000313" key="3">
    <source>
        <dbReference type="EMBL" id="MEN7549937.1"/>
    </source>
</evidence>
<dbReference type="SUPFAM" id="SSF52172">
    <property type="entry name" value="CheY-like"/>
    <property type="match status" value="1"/>
</dbReference>
<feature type="modified residue" description="4-aspartylphosphate" evidence="1">
    <location>
        <position position="60"/>
    </location>
</feature>
<dbReference type="PROSITE" id="PS50110">
    <property type="entry name" value="RESPONSE_REGULATORY"/>
    <property type="match status" value="1"/>
</dbReference>
<name>A0AAW9S8W7_9BACT</name>
<evidence type="ECO:0000256" key="1">
    <source>
        <dbReference type="PROSITE-ProRule" id="PRU00169"/>
    </source>
</evidence>
<dbReference type="EMBL" id="JBDKWZ010000011">
    <property type="protein sequence ID" value="MEN7549937.1"/>
    <property type="molecule type" value="Genomic_DNA"/>
</dbReference>
<feature type="domain" description="Response regulatory" evidence="2">
    <location>
        <begin position="10"/>
        <end position="127"/>
    </location>
</feature>
<organism evidence="3 4">
    <name type="scientific">Rapidithrix thailandica</name>
    <dbReference type="NCBI Taxonomy" id="413964"/>
    <lineage>
        <taxon>Bacteria</taxon>
        <taxon>Pseudomonadati</taxon>
        <taxon>Bacteroidota</taxon>
        <taxon>Cytophagia</taxon>
        <taxon>Cytophagales</taxon>
        <taxon>Flammeovirgaceae</taxon>
        <taxon>Rapidithrix</taxon>
    </lineage>
</organism>
<dbReference type="InterPro" id="IPR011006">
    <property type="entry name" value="CheY-like_superfamily"/>
</dbReference>
<dbReference type="Gene3D" id="3.40.50.2300">
    <property type="match status" value="1"/>
</dbReference>
<dbReference type="PANTHER" id="PTHR43228">
    <property type="entry name" value="TWO-COMPONENT RESPONSE REGULATOR"/>
    <property type="match status" value="1"/>
</dbReference>
<dbReference type="Pfam" id="PF00072">
    <property type="entry name" value="Response_reg"/>
    <property type="match status" value="1"/>
</dbReference>
<reference evidence="3 4" key="1">
    <citation type="submission" date="2024-04" db="EMBL/GenBank/DDBJ databases">
        <title>Novel genus in family Flammeovirgaceae.</title>
        <authorList>
            <person name="Nguyen T.H."/>
            <person name="Vuong T.Q."/>
            <person name="Le H."/>
            <person name="Kim S.-G."/>
        </authorList>
    </citation>
    <scope>NUCLEOTIDE SEQUENCE [LARGE SCALE GENOMIC DNA]</scope>
    <source>
        <strain evidence="3 4">JCM 23209</strain>
    </source>
</reference>
<dbReference type="GO" id="GO:0000160">
    <property type="term" value="P:phosphorelay signal transduction system"/>
    <property type="evidence" value="ECO:0007669"/>
    <property type="project" value="InterPro"/>
</dbReference>
<dbReference type="Proteomes" id="UP001403385">
    <property type="component" value="Unassembled WGS sequence"/>
</dbReference>
<evidence type="ECO:0000259" key="2">
    <source>
        <dbReference type="PROSITE" id="PS50110"/>
    </source>
</evidence>
<evidence type="ECO:0000313" key="4">
    <source>
        <dbReference type="Proteomes" id="UP001403385"/>
    </source>
</evidence>
<dbReference type="SMART" id="SM00448">
    <property type="entry name" value="REC"/>
    <property type="match status" value="1"/>
</dbReference>
<dbReference type="AlphaFoldDB" id="A0AAW9S8W7"/>
<keyword evidence="4" id="KW-1185">Reference proteome</keyword>
<protein>
    <submittedName>
        <fullName evidence="3">Response regulator</fullName>
    </submittedName>
</protein>
<accession>A0AAW9S8W7</accession>
<dbReference type="CDD" id="cd17546">
    <property type="entry name" value="REC_hyHK_CKI1_RcsC-like"/>
    <property type="match status" value="1"/>
</dbReference>
<dbReference type="RefSeq" id="WP_346822716.1">
    <property type="nucleotide sequence ID" value="NZ_JBDKWZ010000011.1"/>
</dbReference>
<dbReference type="InterPro" id="IPR052048">
    <property type="entry name" value="ST_Response_Regulator"/>
</dbReference>
<dbReference type="PANTHER" id="PTHR43228:SF1">
    <property type="entry name" value="TWO-COMPONENT RESPONSE REGULATOR ARR22"/>
    <property type="match status" value="1"/>
</dbReference>
<sequence length="127" mass="14425">MKELTYSLLNVLLVEDDEITNFLSTIALKEIGIEKVDAVENGELAISYINQTCPDLIFLDLNMPLMDGFEFLTYGIEKGLCPETRIAILTSSTRPSDRERAFAYRNIIDYVEKPLDAQKVEQVLAKF</sequence>
<gene>
    <name evidence="3" type="ORF">AAG747_18575</name>
</gene>